<gene>
    <name evidence="1" type="ORF">SAMN05444273_10622</name>
</gene>
<reference evidence="2" key="1">
    <citation type="submission" date="2016-11" db="EMBL/GenBank/DDBJ databases">
        <authorList>
            <person name="Varghese N."/>
            <person name="Submissions S."/>
        </authorList>
    </citation>
    <scope>NUCLEOTIDE SEQUENCE [LARGE SCALE GENOMIC DNA]</scope>
    <source>
        <strain evidence="2">DSM 100566</strain>
    </source>
</reference>
<dbReference type="AlphaFoldDB" id="A0A1M5BLD1"/>
<evidence type="ECO:0000313" key="1">
    <source>
        <dbReference type="EMBL" id="SHF43022.1"/>
    </source>
</evidence>
<proteinExistence type="predicted"/>
<accession>A0A1M5BLD1</accession>
<sequence>MVRARSQVDPLPAAGTGMGLSEMPVTDFIKLTSWPSIDLIPSCANAAFVEFASAQYRHLNSEWSFFAADVLFIPSGPGYWGYDSTTSFISQLSEAIEDLDRFKGQTPGNTGGDKAFLDLKFLPTRFEPNTDLHRAMQSAFGQVFKSHVAEHPIEMTRAVEQSGRFLSSVNEID</sequence>
<dbReference type="STRING" id="1486859.SAMN05444273_10622"/>
<protein>
    <submittedName>
        <fullName evidence="1">Uncharacterized protein</fullName>
    </submittedName>
</protein>
<dbReference type="EMBL" id="FQUV01000006">
    <property type="protein sequence ID" value="SHF43022.1"/>
    <property type="molecule type" value="Genomic_DNA"/>
</dbReference>
<keyword evidence="2" id="KW-1185">Reference proteome</keyword>
<name>A0A1M5BLD1_9RHOB</name>
<organism evidence="1 2">
    <name type="scientific">Litoreibacter ascidiaceicola</name>
    <dbReference type="NCBI Taxonomy" id="1486859"/>
    <lineage>
        <taxon>Bacteria</taxon>
        <taxon>Pseudomonadati</taxon>
        <taxon>Pseudomonadota</taxon>
        <taxon>Alphaproteobacteria</taxon>
        <taxon>Rhodobacterales</taxon>
        <taxon>Roseobacteraceae</taxon>
        <taxon>Litoreibacter</taxon>
    </lineage>
</organism>
<dbReference type="Gene3D" id="3.40.50.300">
    <property type="entry name" value="P-loop containing nucleotide triphosphate hydrolases"/>
    <property type="match status" value="1"/>
</dbReference>
<dbReference type="Proteomes" id="UP000184144">
    <property type="component" value="Unassembled WGS sequence"/>
</dbReference>
<evidence type="ECO:0000313" key="2">
    <source>
        <dbReference type="Proteomes" id="UP000184144"/>
    </source>
</evidence>
<dbReference type="InterPro" id="IPR027417">
    <property type="entry name" value="P-loop_NTPase"/>
</dbReference>